<name>A0A089NZ77_9HYPH</name>
<organism evidence="1 2">
    <name type="scientific">Methylobacterium oryzae CBMB20</name>
    <dbReference type="NCBI Taxonomy" id="693986"/>
    <lineage>
        <taxon>Bacteria</taxon>
        <taxon>Pseudomonadati</taxon>
        <taxon>Pseudomonadota</taxon>
        <taxon>Alphaproteobacteria</taxon>
        <taxon>Hyphomicrobiales</taxon>
        <taxon>Methylobacteriaceae</taxon>
        <taxon>Methylobacterium</taxon>
    </lineage>
</organism>
<accession>A0A089NZ77</accession>
<keyword evidence="2" id="KW-1185">Reference proteome</keyword>
<dbReference type="HOGENOM" id="CLU_211550_0_0_5"/>
<dbReference type="EMBL" id="CP003811">
    <property type="protein sequence ID" value="AIQ91118.1"/>
    <property type="molecule type" value="Genomic_DNA"/>
</dbReference>
<dbReference type="GeneID" id="96603179"/>
<protein>
    <submittedName>
        <fullName evidence="1">Protein of unassigned function</fullName>
    </submittedName>
</protein>
<dbReference type="RefSeq" id="WP_164706378.1">
    <property type="nucleotide sequence ID" value="NZ_CP003811.1"/>
</dbReference>
<gene>
    <name evidence="1" type="ORF">MOC_3363</name>
</gene>
<dbReference type="KEGG" id="mor:MOC_3363"/>
<dbReference type="AlphaFoldDB" id="A0A089NZ77"/>
<sequence length="46" mass="4978">MASIKIRATDDGTFVVYRNGAVVASGLTRWQAERCATVLGWIAQGH</sequence>
<dbReference type="eggNOG" id="ENOG5031078">
    <property type="taxonomic scope" value="Bacteria"/>
</dbReference>
<reference evidence="1 2" key="1">
    <citation type="journal article" date="2014" name="PLoS ONE">
        <title>Genome Information of Methylobacterium oryzae, a Plant-Probiotic Methylotroph in the Phyllosphere.</title>
        <authorList>
            <person name="Kwak M.J."/>
            <person name="Jeong H."/>
            <person name="Madhaiyan M."/>
            <person name="Lee Y."/>
            <person name="Sa T.M."/>
            <person name="Oh T.K."/>
            <person name="Kim J.F."/>
        </authorList>
    </citation>
    <scope>NUCLEOTIDE SEQUENCE [LARGE SCALE GENOMIC DNA]</scope>
    <source>
        <strain evidence="1 2">CBMB20</strain>
    </source>
</reference>
<dbReference type="Proteomes" id="UP000029492">
    <property type="component" value="Chromosome"/>
</dbReference>
<evidence type="ECO:0000313" key="1">
    <source>
        <dbReference type="EMBL" id="AIQ91118.1"/>
    </source>
</evidence>
<proteinExistence type="predicted"/>
<evidence type="ECO:0000313" key="2">
    <source>
        <dbReference type="Proteomes" id="UP000029492"/>
    </source>
</evidence>
<dbReference type="STRING" id="693986.MOC_3363"/>